<evidence type="ECO:0000256" key="10">
    <source>
        <dbReference type="ARBA" id="ARBA00023274"/>
    </source>
</evidence>
<proteinExistence type="inferred from homology"/>
<comment type="function">
    <text evidence="1 11">Component of the ribosome assembly machinery. Nuclear paralog of the ribosomal protein P0, it binds pre-60S subunits at an early stage of assembly in the nucleolus, and is replaced by P0 in cytoplasmic pre-60S subunits and mature 80S ribosomes.</text>
</comment>
<dbReference type="InterPro" id="IPR043164">
    <property type="entry name" value="Ribosomal_uL10-like_insert_sf"/>
</dbReference>
<comment type="subcellular location">
    <subcellularLocation>
        <location evidence="11">Cytoplasm</location>
    </subcellularLocation>
    <subcellularLocation>
        <location evidence="11">Nucleus</location>
        <location evidence="11">Nucleolus</location>
    </subcellularLocation>
    <subcellularLocation>
        <location evidence="2">Mitochondrion</location>
    </subcellularLocation>
</comment>
<evidence type="ECO:0000256" key="11">
    <source>
        <dbReference type="RuleBase" id="RU364039"/>
    </source>
</evidence>
<evidence type="ECO:0000313" key="13">
    <source>
        <dbReference type="EMBL" id="SPO03027.1"/>
    </source>
</evidence>
<dbReference type="InterPro" id="IPR001790">
    <property type="entry name" value="Ribosomal_uL10"/>
</dbReference>
<evidence type="ECO:0000256" key="5">
    <source>
        <dbReference type="ARBA" id="ARBA00011117"/>
    </source>
</evidence>
<dbReference type="EMBL" id="ONZQ02000007">
    <property type="protein sequence ID" value="SPO03027.1"/>
    <property type="molecule type" value="Genomic_DNA"/>
</dbReference>
<dbReference type="Gene3D" id="3.90.105.20">
    <property type="match status" value="1"/>
</dbReference>
<evidence type="ECO:0000256" key="4">
    <source>
        <dbReference type="ARBA" id="ARBA00008889"/>
    </source>
</evidence>
<accession>A0AAE8N1E2</accession>
<evidence type="ECO:0000256" key="2">
    <source>
        <dbReference type="ARBA" id="ARBA00004173"/>
    </source>
</evidence>
<dbReference type="Pfam" id="PF05047">
    <property type="entry name" value="L51_S25_CI-B8"/>
    <property type="match status" value="1"/>
</dbReference>
<evidence type="ECO:0000256" key="8">
    <source>
        <dbReference type="ARBA" id="ARBA00023128"/>
    </source>
</evidence>
<dbReference type="Gene3D" id="3.40.30.10">
    <property type="entry name" value="Glutaredoxin"/>
    <property type="match status" value="1"/>
</dbReference>
<dbReference type="GO" id="GO:0003723">
    <property type="term" value="F:RNA binding"/>
    <property type="evidence" value="ECO:0007669"/>
    <property type="project" value="TreeGrafter"/>
</dbReference>
<comment type="similarity">
    <text evidence="4 11">Belongs to the universal ribosomal protein uL10 family.</text>
</comment>
<dbReference type="Pfam" id="PF17777">
    <property type="entry name" value="RL10P_insert"/>
    <property type="match status" value="1"/>
</dbReference>
<dbReference type="GO" id="GO:0005730">
    <property type="term" value="C:nucleolus"/>
    <property type="evidence" value="ECO:0007669"/>
    <property type="project" value="UniProtKB-SubCell"/>
</dbReference>
<feature type="domain" description="Ribosomal protein/NADH dehydrogenase" evidence="12">
    <location>
        <begin position="31"/>
        <end position="104"/>
    </location>
</feature>
<dbReference type="GO" id="GO:0000956">
    <property type="term" value="P:nuclear-transcribed mRNA catabolic process"/>
    <property type="evidence" value="ECO:0007669"/>
    <property type="project" value="TreeGrafter"/>
</dbReference>
<evidence type="ECO:0000256" key="7">
    <source>
        <dbReference type="ARBA" id="ARBA00022980"/>
    </source>
</evidence>
<dbReference type="AlphaFoldDB" id="A0AAE8N1E2"/>
<dbReference type="SUPFAM" id="SSF160369">
    <property type="entry name" value="Ribosomal protein L10-like"/>
    <property type="match status" value="1"/>
</dbReference>
<dbReference type="GO" id="GO:0005739">
    <property type="term" value="C:mitochondrion"/>
    <property type="evidence" value="ECO:0007669"/>
    <property type="project" value="UniProtKB-SubCell"/>
</dbReference>
<dbReference type="FunFam" id="3.30.70.1730:FF:000005">
    <property type="entry name" value="Ribosome assembly factor mrt4"/>
    <property type="match status" value="1"/>
</dbReference>
<evidence type="ECO:0000256" key="6">
    <source>
        <dbReference type="ARBA" id="ARBA00022490"/>
    </source>
</evidence>
<dbReference type="PANTHER" id="PTHR45841:SF1">
    <property type="entry name" value="MRNA TURNOVER PROTEIN 4 HOMOLOG"/>
    <property type="match status" value="1"/>
</dbReference>
<keyword evidence="8" id="KW-0496">Mitochondrion</keyword>
<protein>
    <recommendedName>
        <fullName evidence="11">Ribosome assembly factor mrt4</fullName>
    </recommendedName>
</protein>
<dbReference type="SUPFAM" id="SSF52833">
    <property type="entry name" value="Thioredoxin-like"/>
    <property type="match status" value="1"/>
</dbReference>
<dbReference type="InterPro" id="IPR040637">
    <property type="entry name" value="Ribosomal_uL10-like_insert"/>
</dbReference>
<dbReference type="Proteomes" id="UP001187682">
    <property type="component" value="Unassembled WGS sequence"/>
</dbReference>
<keyword evidence="6 11" id="KW-0963">Cytoplasm</keyword>
<dbReference type="GO" id="GO:0005840">
    <property type="term" value="C:ribosome"/>
    <property type="evidence" value="ECO:0007669"/>
    <property type="project" value="UniProtKB-KW"/>
</dbReference>
<dbReference type="InterPro" id="IPR036249">
    <property type="entry name" value="Thioredoxin-like_sf"/>
</dbReference>
<comment type="caution">
    <text evidence="13">The sequence shown here is derived from an EMBL/GenBank/DDBJ whole genome shotgun (WGS) entry which is preliminary data.</text>
</comment>
<keyword evidence="14" id="KW-1185">Reference proteome</keyword>
<comment type="similarity">
    <text evidence="3">Belongs to the mitochondrion-specific ribosomal protein mL43 family.</text>
</comment>
<dbReference type="FunFam" id="3.90.105.20:FF:000003">
    <property type="entry name" value="Ribosome assembly factor mrt4"/>
    <property type="match status" value="1"/>
</dbReference>
<dbReference type="GO" id="GO:0000027">
    <property type="term" value="P:ribosomal large subunit assembly"/>
    <property type="evidence" value="ECO:0007669"/>
    <property type="project" value="InterPro"/>
</dbReference>
<dbReference type="InterPro" id="IPR043141">
    <property type="entry name" value="Ribosomal_uL10-like_sf"/>
</dbReference>
<evidence type="ECO:0000256" key="3">
    <source>
        <dbReference type="ARBA" id="ARBA00006073"/>
    </source>
</evidence>
<dbReference type="CDD" id="cd05796">
    <property type="entry name" value="Ribosomal_P0_like"/>
    <property type="match status" value="1"/>
</dbReference>
<dbReference type="GO" id="GO:0030687">
    <property type="term" value="C:preribosome, large subunit precursor"/>
    <property type="evidence" value="ECO:0007669"/>
    <property type="project" value="TreeGrafter"/>
</dbReference>
<dbReference type="FunFam" id="3.40.30.10:FF:000173">
    <property type="entry name" value="Mitochondrial 54S ribosomal protein"/>
    <property type="match status" value="1"/>
</dbReference>
<evidence type="ECO:0000256" key="1">
    <source>
        <dbReference type="ARBA" id="ARBA00004046"/>
    </source>
</evidence>
<organism evidence="13 14">
    <name type="scientific">Cephalotrichum gorgonifer</name>
    <dbReference type="NCBI Taxonomy" id="2041049"/>
    <lineage>
        <taxon>Eukaryota</taxon>
        <taxon>Fungi</taxon>
        <taxon>Dikarya</taxon>
        <taxon>Ascomycota</taxon>
        <taxon>Pezizomycotina</taxon>
        <taxon>Sordariomycetes</taxon>
        <taxon>Hypocreomycetidae</taxon>
        <taxon>Microascales</taxon>
        <taxon>Microascaceae</taxon>
        <taxon>Cephalotrichum</taxon>
    </lineage>
</organism>
<dbReference type="Gene3D" id="3.30.70.1730">
    <property type="match status" value="1"/>
</dbReference>
<dbReference type="PANTHER" id="PTHR45841">
    <property type="entry name" value="MRNA TURNOVER PROTEIN 4 MRTO4"/>
    <property type="match status" value="1"/>
</dbReference>
<dbReference type="SMART" id="SM00916">
    <property type="entry name" value="L51_S25_CI-B8"/>
    <property type="match status" value="1"/>
</dbReference>
<keyword evidence="9 11" id="KW-0539">Nucleus</keyword>
<gene>
    <name evidence="13" type="ORF">DNG_05708</name>
</gene>
<sequence>MVVGLRKVAAGRNGLGAFILQCKKMDFHFCDWAGSSRGMNGFIKSQLTKFASENPEIEITVSPRPGKHPVIVAHYINGRHKPVCVRNMEPLQVLQKALLLRDANGEKLKRVSKPVTSVNPSVRGVWSPYHGEGLKVQKKGREHKDKLFENVRAAVPEYQYCFVFGLENSRNTHLKDVRQELTDCKIFFGKTKLMAKALGLNPEEAQADGIDGLSRHINGQVGLLFTDRSPEDIQAYFAALSNVDFARAGTTATRTFAIPKGVVYATGGEVPVEYDVPMEHTIEPELRRLNVPTRMVKGKIVLGDEGDVGEGYVVCKEGDVLDSRQTRLLKLFGVCMSEFKVNVIAYWTAASGEITVVDESAMQVEAEAATETE</sequence>
<keyword evidence="11" id="KW-0690">Ribosome biogenesis</keyword>
<dbReference type="InterPro" id="IPR033867">
    <property type="entry name" value="Mrt4"/>
</dbReference>
<keyword evidence="7" id="KW-0689">Ribosomal protein</keyword>
<evidence type="ECO:0000259" key="12">
    <source>
        <dbReference type="SMART" id="SM00916"/>
    </source>
</evidence>
<dbReference type="InterPro" id="IPR007741">
    <property type="entry name" value="Ribosomal_mL43/mS25/NADH_DH"/>
</dbReference>
<keyword evidence="10" id="KW-0687">Ribonucleoprotein</keyword>
<evidence type="ECO:0000256" key="9">
    <source>
        <dbReference type="ARBA" id="ARBA00023242"/>
    </source>
</evidence>
<reference evidence="13" key="1">
    <citation type="submission" date="2018-03" db="EMBL/GenBank/DDBJ databases">
        <authorList>
            <person name="Guldener U."/>
        </authorList>
    </citation>
    <scope>NUCLEOTIDE SEQUENCE</scope>
</reference>
<dbReference type="Pfam" id="PF00466">
    <property type="entry name" value="Ribosomal_L10"/>
    <property type="match status" value="1"/>
</dbReference>
<dbReference type="InterPro" id="IPR051742">
    <property type="entry name" value="Ribosome_Assembly_uL10"/>
</dbReference>
<dbReference type="GO" id="GO:0006364">
    <property type="term" value="P:rRNA processing"/>
    <property type="evidence" value="ECO:0007669"/>
    <property type="project" value="TreeGrafter"/>
</dbReference>
<name>A0AAE8N1E2_9PEZI</name>
<evidence type="ECO:0000313" key="14">
    <source>
        <dbReference type="Proteomes" id="UP001187682"/>
    </source>
</evidence>
<comment type="subunit">
    <text evidence="5 11">Associates with the pre-60S ribosomal particle.</text>
</comment>